<evidence type="ECO:0000256" key="1">
    <source>
        <dbReference type="ARBA" id="ARBA00004141"/>
    </source>
</evidence>
<feature type="region of interest" description="Disordered" evidence="9">
    <location>
        <begin position="510"/>
        <end position="530"/>
    </location>
</feature>
<dbReference type="PROSITE" id="PS00216">
    <property type="entry name" value="SUGAR_TRANSPORT_1"/>
    <property type="match status" value="1"/>
</dbReference>
<dbReference type="GO" id="GO:0010255">
    <property type="term" value="P:glucose mediated signaling pathway"/>
    <property type="evidence" value="ECO:0007669"/>
    <property type="project" value="UniProtKB-ARBA"/>
</dbReference>
<evidence type="ECO:0000256" key="8">
    <source>
        <dbReference type="RuleBase" id="RU003346"/>
    </source>
</evidence>
<keyword evidence="3 8" id="KW-0813">Transport</keyword>
<proteinExistence type="inferred from homology"/>
<keyword evidence="13" id="KW-1185">Reference proteome</keyword>
<dbReference type="InterPro" id="IPR036259">
    <property type="entry name" value="MFS_trans_sf"/>
</dbReference>
<organism evidence="12 13">
    <name type="scientific">Ophiobolus disseminans</name>
    <dbReference type="NCBI Taxonomy" id="1469910"/>
    <lineage>
        <taxon>Eukaryota</taxon>
        <taxon>Fungi</taxon>
        <taxon>Dikarya</taxon>
        <taxon>Ascomycota</taxon>
        <taxon>Pezizomycotina</taxon>
        <taxon>Dothideomycetes</taxon>
        <taxon>Pleosporomycetidae</taxon>
        <taxon>Pleosporales</taxon>
        <taxon>Pleosporineae</taxon>
        <taxon>Phaeosphaeriaceae</taxon>
        <taxon>Ophiobolus</taxon>
    </lineage>
</organism>
<evidence type="ECO:0000259" key="11">
    <source>
        <dbReference type="PROSITE" id="PS50850"/>
    </source>
</evidence>
<evidence type="ECO:0000256" key="6">
    <source>
        <dbReference type="ARBA" id="ARBA00023136"/>
    </source>
</evidence>
<gene>
    <name evidence="12" type="ORF">CC86DRAFT_60628</name>
</gene>
<dbReference type="GO" id="GO:0005886">
    <property type="term" value="C:plasma membrane"/>
    <property type="evidence" value="ECO:0007669"/>
    <property type="project" value="UniProtKB-ARBA"/>
</dbReference>
<dbReference type="PANTHER" id="PTHR48022">
    <property type="entry name" value="PLASTIDIC GLUCOSE TRANSPORTER 4"/>
    <property type="match status" value="1"/>
</dbReference>
<dbReference type="NCBIfam" id="TIGR00879">
    <property type="entry name" value="SP"/>
    <property type="match status" value="1"/>
</dbReference>
<feature type="transmembrane region" description="Helical" evidence="10">
    <location>
        <begin position="95"/>
        <end position="114"/>
    </location>
</feature>
<feature type="transmembrane region" description="Helical" evidence="10">
    <location>
        <begin position="120"/>
        <end position="142"/>
    </location>
</feature>
<comment type="similarity">
    <text evidence="2 8">Belongs to the major facilitator superfamily. Sugar transporter (TC 2.A.1.1) family.</text>
</comment>
<dbReference type="OrthoDB" id="6612291at2759"/>
<dbReference type="Gene3D" id="1.20.1250.20">
    <property type="entry name" value="MFS general substrate transporter like domains"/>
    <property type="match status" value="1"/>
</dbReference>
<evidence type="ECO:0000256" key="9">
    <source>
        <dbReference type="SAM" id="MobiDB-lite"/>
    </source>
</evidence>
<name>A0A6A6ZRY3_9PLEO</name>
<dbReference type="Pfam" id="PF00083">
    <property type="entry name" value="Sugar_tr"/>
    <property type="match status" value="1"/>
</dbReference>
<comment type="subcellular location">
    <subcellularLocation>
        <location evidence="1">Membrane</location>
        <topology evidence="1">Multi-pass membrane protein</topology>
    </subcellularLocation>
</comment>
<evidence type="ECO:0000256" key="2">
    <source>
        <dbReference type="ARBA" id="ARBA00010992"/>
    </source>
</evidence>
<dbReference type="EMBL" id="MU006231">
    <property type="protein sequence ID" value="KAF2823840.1"/>
    <property type="molecule type" value="Genomic_DNA"/>
</dbReference>
<dbReference type="PANTHER" id="PTHR48022:SF17">
    <property type="entry name" value="HEXOSE TRANSPORTER"/>
    <property type="match status" value="1"/>
</dbReference>
<dbReference type="PROSITE" id="PS00217">
    <property type="entry name" value="SUGAR_TRANSPORT_2"/>
    <property type="match status" value="1"/>
</dbReference>
<evidence type="ECO:0000256" key="7">
    <source>
        <dbReference type="ARBA" id="ARBA00023180"/>
    </source>
</evidence>
<dbReference type="PROSITE" id="PS50850">
    <property type="entry name" value="MFS"/>
    <property type="match status" value="1"/>
</dbReference>
<dbReference type="InterPro" id="IPR005828">
    <property type="entry name" value="MFS_sugar_transport-like"/>
</dbReference>
<feature type="compositionally biased region" description="Basic and acidic residues" evidence="9">
    <location>
        <begin position="518"/>
        <end position="530"/>
    </location>
</feature>
<dbReference type="InterPro" id="IPR020846">
    <property type="entry name" value="MFS_dom"/>
</dbReference>
<feature type="transmembrane region" description="Helical" evidence="10">
    <location>
        <begin position="372"/>
        <end position="394"/>
    </location>
</feature>
<feature type="domain" description="Major facilitator superfamily (MFS) profile" evidence="11">
    <location>
        <begin position="22"/>
        <end position="463"/>
    </location>
</feature>
<keyword evidence="7" id="KW-0325">Glycoprotein</keyword>
<sequence>MVKVTFKPPPGTPGKAWPAIAMGLFVAFGGVLFGYDTGTISGIIAMDYWKQEFSTQPDLSITAAEDSLIVSILSAGTFFGALMAAPFGDMLGRRMGLLVAVGFVFNLGVILQTASTRQPLFIAGRFFAGLGVGLISALIPMYQSETAPKWIRGVIVGCYQLAITIGLFLAAIVNNATKDRMDSGSYRIPIAVQFLWAIILIAGLLVLPESPRYLIKRDKYDEAAKALGKLRRLSPDHPAVVEELNEVQANHLYEMSLGKSTYMDCFKGTVGKRLLTGCLLQSLQQLTGVNFIFYYGTQYFKRAGFQDPFIISVITNCVNVASTFPGLYMVEKLGRRNLLLMGAIGMCFCQYVVAITGTVAGTTDLPAQRASIAFVCFYIFFFASSWGPVAWVVTGELFPLKARAKCLSMTTASNWLLNWAIAYSTPYMVDEKGANLQSKVFFVWGTFCFVCIAFVWLMIYETKGLSLEQVDELYGVVGKAWKSKSFVPQISFQDVDQATQRHMSLSEIGAGQTRKRSVQHDESVAATEKV</sequence>
<feature type="transmembrane region" description="Helical" evidence="10">
    <location>
        <begin position="68"/>
        <end position="88"/>
    </location>
</feature>
<dbReference type="GO" id="GO:0005536">
    <property type="term" value="F:D-glucose binding"/>
    <property type="evidence" value="ECO:0007669"/>
    <property type="project" value="UniProtKB-ARBA"/>
</dbReference>
<evidence type="ECO:0000313" key="13">
    <source>
        <dbReference type="Proteomes" id="UP000799424"/>
    </source>
</evidence>
<dbReference type="PRINTS" id="PR00171">
    <property type="entry name" value="SUGRTRNSPORT"/>
</dbReference>
<keyword evidence="4 10" id="KW-0812">Transmembrane</keyword>
<feature type="transmembrane region" description="Helical" evidence="10">
    <location>
        <begin position="21"/>
        <end position="48"/>
    </location>
</feature>
<dbReference type="GO" id="GO:0005351">
    <property type="term" value="F:carbohydrate:proton symporter activity"/>
    <property type="evidence" value="ECO:0007669"/>
    <property type="project" value="TreeGrafter"/>
</dbReference>
<evidence type="ECO:0000256" key="5">
    <source>
        <dbReference type="ARBA" id="ARBA00022989"/>
    </source>
</evidence>
<dbReference type="InterPro" id="IPR005829">
    <property type="entry name" value="Sugar_transporter_CS"/>
</dbReference>
<feature type="transmembrane region" description="Helical" evidence="10">
    <location>
        <begin position="441"/>
        <end position="460"/>
    </location>
</feature>
<dbReference type="InterPro" id="IPR050360">
    <property type="entry name" value="MFS_Sugar_Transporters"/>
</dbReference>
<evidence type="ECO:0000256" key="10">
    <source>
        <dbReference type="SAM" id="Phobius"/>
    </source>
</evidence>
<dbReference type="Proteomes" id="UP000799424">
    <property type="component" value="Unassembled WGS sequence"/>
</dbReference>
<feature type="transmembrane region" description="Helical" evidence="10">
    <location>
        <begin position="338"/>
        <end position="360"/>
    </location>
</feature>
<dbReference type="CDD" id="cd17356">
    <property type="entry name" value="MFS_HXT"/>
    <property type="match status" value="1"/>
</dbReference>
<dbReference type="SUPFAM" id="SSF103473">
    <property type="entry name" value="MFS general substrate transporter"/>
    <property type="match status" value="1"/>
</dbReference>
<feature type="transmembrane region" description="Helical" evidence="10">
    <location>
        <begin position="186"/>
        <end position="207"/>
    </location>
</feature>
<keyword evidence="6 10" id="KW-0472">Membrane</keyword>
<evidence type="ECO:0000256" key="3">
    <source>
        <dbReference type="ARBA" id="ARBA00022448"/>
    </source>
</evidence>
<dbReference type="FunFam" id="1.20.1250.20:FF:000115">
    <property type="entry name" value="High-affinity glucose transporter"/>
    <property type="match status" value="1"/>
</dbReference>
<keyword evidence="5 10" id="KW-1133">Transmembrane helix</keyword>
<dbReference type="InterPro" id="IPR003663">
    <property type="entry name" value="Sugar/inositol_transpt"/>
</dbReference>
<evidence type="ECO:0000313" key="12">
    <source>
        <dbReference type="EMBL" id="KAF2823840.1"/>
    </source>
</evidence>
<accession>A0A6A6ZRY3</accession>
<feature type="transmembrane region" description="Helical" evidence="10">
    <location>
        <begin position="154"/>
        <end position="174"/>
    </location>
</feature>
<dbReference type="AlphaFoldDB" id="A0A6A6ZRY3"/>
<evidence type="ECO:0000256" key="4">
    <source>
        <dbReference type="ARBA" id="ARBA00022692"/>
    </source>
</evidence>
<reference evidence="12" key="1">
    <citation type="journal article" date="2020" name="Stud. Mycol.">
        <title>101 Dothideomycetes genomes: a test case for predicting lifestyles and emergence of pathogens.</title>
        <authorList>
            <person name="Haridas S."/>
            <person name="Albert R."/>
            <person name="Binder M."/>
            <person name="Bloem J."/>
            <person name="Labutti K."/>
            <person name="Salamov A."/>
            <person name="Andreopoulos B."/>
            <person name="Baker S."/>
            <person name="Barry K."/>
            <person name="Bills G."/>
            <person name="Bluhm B."/>
            <person name="Cannon C."/>
            <person name="Castanera R."/>
            <person name="Culley D."/>
            <person name="Daum C."/>
            <person name="Ezra D."/>
            <person name="Gonzalez J."/>
            <person name="Henrissat B."/>
            <person name="Kuo A."/>
            <person name="Liang C."/>
            <person name="Lipzen A."/>
            <person name="Lutzoni F."/>
            <person name="Magnuson J."/>
            <person name="Mondo S."/>
            <person name="Nolan M."/>
            <person name="Ohm R."/>
            <person name="Pangilinan J."/>
            <person name="Park H.-J."/>
            <person name="Ramirez L."/>
            <person name="Alfaro M."/>
            <person name="Sun H."/>
            <person name="Tritt A."/>
            <person name="Yoshinaga Y."/>
            <person name="Zwiers L.-H."/>
            <person name="Turgeon B."/>
            <person name="Goodwin S."/>
            <person name="Spatafora J."/>
            <person name="Crous P."/>
            <person name="Grigoriev I."/>
        </authorList>
    </citation>
    <scope>NUCLEOTIDE SEQUENCE</scope>
    <source>
        <strain evidence="12">CBS 113818</strain>
    </source>
</reference>
<protein>
    <submittedName>
        <fullName evidence="12">General substrate transporter</fullName>
    </submittedName>
</protein>